<evidence type="ECO:0000256" key="3">
    <source>
        <dbReference type="ARBA" id="ARBA00022801"/>
    </source>
</evidence>
<name>A0A4Q4MR87_9PLEO</name>
<gene>
    <name evidence="7" type="ORF">AA0114_g2228</name>
</gene>
<evidence type="ECO:0000313" key="7">
    <source>
        <dbReference type="EMBL" id="RYN58133.1"/>
    </source>
</evidence>
<feature type="region of interest" description="Disordered" evidence="5">
    <location>
        <begin position="62"/>
        <end position="83"/>
    </location>
</feature>
<proteinExistence type="inferred from homology"/>
<dbReference type="Pfam" id="PF00135">
    <property type="entry name" value="COesterase"/>
    <property type="match status" value="1"/>
</dbReference>
<dbReference type="SUPFAM" id="SSF53474">
    <property type="entry name" value="alpha/beta-Hydrolases"/>
    <property type="match status" value="1"/>
</dbReference>
<dbReference type="Proteomes" id="UP000292402">
    <property type="component" value="Unassembled WGS sequence"/>
</dbReference>
<comment type="similarity">
    <text evidence="2 4">Belongs to the type-B carboxylesterase/lipase family.</text>
</comment>
<evidence type="ECO:0000256" key="1">
    <source>
        <dbReference type="ARBA" id="ARBA00004685"/>
    </source>
</evidence>
<evidence type="ECO:0000256" key="2">
    <source>
        <dbReference type="ARBA" id="ARBA00005964"/>
    </source>
</evidence>
<dbReference type="PANTHER" id="PTHR43142:SF5">
    <property type="entry name" value="CARBOXYLIC ESTER HYDROLASE"/>
    <property type="match status" value="1"/>
</dbReference>
<organism evidence="7 8">
    <name type="scientific">Alternaria tenuissima</name>
    <dbReference type="NCBI Taxonomy" id="119927"/>
    <lineage>
        <taxon>Eukaryota</taxon>
        <taxon>Fungi</taxon>
        <taxon>Dikarya</taxon>
        <taxon>Ascomycota</taxon>
        <taxon>Pezizomycotina</taxon>
        <taxon>Dothideomycetes</taxon>
        <taxon>Pleosporomycetidae</taxon>
        <taxon>Pleosporales</taxon>
        <taxon>Pleosporineae</taxon>
        <taxon>Pleosporaceae</taxon>
        <taxon>Alternaria</taxon>
        <taxon>Alternaria sect. Alternaria</taxon>
        <taxon>Alternaria alternata complex</taxon>
    </lineage>
</organism>
<feature type="domain" description="Carboxylesterase type B" evidence="6">
    <location>
        <begin position="47"/>
        <end position="443"/>
    </location>
</feature>
<dbReference type="PROSITE" id="PS00122">
    <property type="entry name" value="CARBOXYLESTERASE_B_1"/>
    <property type="match status" value="1"/>
</dbReference>
<evidence type="ECO:0000313" key="8">
    <source>
        <dbReference type="Proteomes" id="UP000292402"/>
    </source>
</evidence>
<sequence length="568" mass="63479">MTNIIFNHAKLGAIRCIRETNSSIVKILGLPYGKIAQRFSRAELSERLSDGESKRYHDGVFDATRPGASSIQPWGSVKSDASNIPLPTDNLPEDEEQSEDCLNLSIHLPEEFVDGSGKMRSDAKLPVLVFIHGGAYFLGSANRPYYNPENLVRHAIEHKKPILFVGINYRLGALGFWHSNRAGDLIPENNGLYDQNTAFEWLRENIEGFGGDVDNVTVIGQSAGGESISVQTMRRPLFKRAIMFSGTPVTMPAMTHDEHHDNFLKYAEKLDVRIKEDDGGERDTEAIARDVIGVDVSKIRDLAWVGLPCTNSEFFPFERPTMDLARKGKVAPPDWREWAKPVEAQIVGSTTYDGGISYNMMKNDSGRKNHAEAFRRIAVDVLSSGHGAELMDIYGIEGVADDADALQRICLFESDIGFFAAALSIAESDLIKETYFHVFDLPDPFPGPIRERGAFATHTFDIATLLGGVHEDRLPSHYRPVIAQWRNSILDFVVEGTPPCARFVESDGERRGLMVSEDGVREVGSEAWMENDEKRRKRLFGLAQRIDADTGLDVLWVEICRRFLMRGE</sequence>
<protein>
    <recommendedName>
        <fullName evidence="4">Carboxylic ester hydrolase</fullName>
        <ecNumber evidence="4">3.1.1.-</ecNumber>
    </recommendedName>
</protein>
<dbReference type="EC" id="3.1.1.-" evidence="4"/>
<dbReference type="InterPro" id="IPR019826">
    <property type="entry name" value="Carboxylesterase_B_AS"/>
</dbReference>
<dbReference type="InterPro" id="IPR029058">
    <property type="entry name" value="AB_hydrolase_fold"/>
</dbReference>
<dbReference type="AlphaFoldDB" id="A0A4Q4MR87"/>
<dbReference type="PANTHER" id="PTHR43142">
    <property type="entry name" value="CARBOXYLIC ESTER HYDROLASE"/>
    <property type="match status" value="1"/>
</dbReference>
<evidence type="ECO:0000256" key="4">
    <source>
        <dbReference type="RuleBase" id="RU361235"/>
    </source>
</evidence>
<dbReference type="Gene3D" id="3.40.50.1820">
    <property type="entry name" value="alpha/beta hydrolase"/>
    <property type="match status" value="1"/>
</dbReference>
<evidence type="ECO:0000256" key="5">
    <source>
        <dbReference type="SAM" id="MobiDB-lite"/>
    </source>
</evidence>
<dbReference type="GO" id="GO:0016787">
    <property type="term" value="F:hydrolase activity"/>
    <property type="evidence" value="ECO:0007669"/>
    <property type="project" value="UniProtKB-KW"/>
</dbReference>
<evidence type="ECO:0000259" key="6">
    <source>
        <dbReference type="Pfam" id="PF00135"/>
    </source>
</evidence>
<comment type="pathway">
    <text evidence="1">Mycotoxin biosynthesis.</text>
</comment>
<dbReference type="InterPro" id="IPR002018">
    <property type="entry name" value="CarbesteraseB"/>
</dbReference>
<accession>A0A4Q4MR87</accession>
<reference evidence="8" key="1">
    <citation type="journal article" date="2019" name="bioRxiv">
        <title>Genomics, evolutionary history and diagnostics of the Alternaria alternata species group including apple and Asian pear pathotypes.</title>
        <authorList>
            <person name="Armitage A.D."/>
            <person name="Cockerton H.M."/>
            <person name="Sreenivasaprasad S."/>
            <person name="Woodhall J.W."/>
            <person name="Lane C.R."/>
            <person name="Harrison R.J."/>
            <person name="Clarkson J.P."/>
        </authorList>
    </citation>
    <scope>NUCLEOTIDE SEQUENCE [LARGE SCALE GENOMIC DNA]</scope>
    <source>
        <strain evidence="8">FERA 1082</strain>
    </source>
</reference>
<dbReference type="EMBL" id="PDXA01000005">
    <property type="protein sequence ID" value="RYN58133.1"/>
    <property type="molecule type" value="Genomic_DNA"/>
</dbReference>
<comment type="caution">
    <text evidence="7">The sequence shown here is derived from an EMBL/GenBank/DDBJ whole genome shotgun (WGS) entry which is preliminary data.</text>
</comment>
<keyword evidence="3 4" id="KW-0378">Hydrolase</keyword>